<evidence type="ECO:0000313" key="1">
    <source>
        <dbReference type="EMBL" id="BAJ00348.1"/>
    </source>
</evidence>
<dbReference type="KEGG" id="svo:SVI_0377"/>
<name>D4ZEW8_SHEVD</name>
<organism evidence="1 2">
    <name type="scientific">Shewanella violacea (strain JCM 10179 / CIP 106290 / LMG 19151 / DSS12)</name>
    <dbReference type="NCBI Taxonomy" id="637905"/>
    <lineage>
        <taxon>Bacteria</taxon>
        <taxon>Pseudomonadati</taxon>
        <taxon>Pseudomonadota</taxon>
        <taxon>Gammaproteobacteria</taxon>
        <taxon>Alteromonadales</taxon>
        <taxon>Shewanellaceae</taxon>
        <taxon>Shewanella</taxon>
    </lineage>
</organism>
<dbReference type="EMBL" id="AP011177">
    <property type="protein sequence ID" value="BAJ00348.1"/>
    <property type="molecule type" value="Genomic_DNA"/>
</dbReference>
<proteinExistence type="predicted"/>
<evidence type="ECO:0000313" key="2">
    <source>
        <dbReference type="Proteomes" id="UP000002350"/>
    </source>
</evidence>
<dbReference type="AlphaFoldDB" id="D4ZEW8"/>
<protein>
    <submittedName>
        <fullName evidence="1">Uncharacterized protein</fullName>
    </submittedName>
</protein>
<keyword evidence="2" id="KW-1185">Reference proteome</keyword>
<reference evidence="2" key="1">
    <citation type="journal article" date="2010" name="Mol. Biosyst.">
        <title>Complete genome sequence and comparative analysis of Shewanella violacea, a psychrophilic and piezophilic bacterium from deep sea floor sediments.</title>
        <authorList>
            <person name="Aono E."/>
            <person name="Baba T."/>
            <person name="Ara T."/>
            <person name="Nishi T."/>
            <person name="Nakamichi T."/>
            <person name="Inamoto E."/>
            <person name="Toyonaga H."/>
            <person name="Hasegawa M."/>
            <person name="Takai Y."/>
            <person name="Okumura Y."/>
            <person name="Baba M."/>
            <person name="Tomita M."/>
            <person name="Kato C."/>
            <person name="Oshima T."/>
            <person name="Nakasone K."/>
            <person name="Mori H."/>
        </authorList>
    </citation>
    <scope>NUCLEOTIDE SEQUENCE [LARGE SCALE GENOMIC DNA]</scope>
    <source>
        <strain evidence="2">JCM 10179 / CIP 106290 / LMG 19151 / DSS12</strain>
    </source>
</reference>
<dbReference type="Proteomes" id="UP000002350">
    <property type="component" value="Chromosome"/>
</dbReference>
<gene>
    <name evidence="1" type="ordered locus">SVI_0377</name>
</gene>
<dbReference type="STRING" id="637905.SVI_0377"/>
<accession>D4ZEW8</accession>
<dbReference type="HOGENOM" id="CLU_3367287_0_0_6"/>
<sequence>MEYACRFTVQFTVPVYELFLFTLMPLKKEQGQPQV</sequence>